<dbReference type="VEuPathDB" id="FungiDB:UREG_07498"/>
<accession>C4JZ97</accession>
<dbReference type="Proteomes" id="UP000002058">
    <property type="component" value="Unassembled WGS sequence"/>
</dbReference>
<dbReference type="Pfam" id="PF04478">
    <property type="entry name" value="Mid2"/>
    <property type="match status" value="1"/>
</dbReference>
<dbReference type="KEGG" id="ure:UREG_07498"/>
<dbReference type="eggNOG" id="ENOG502S9EF">
    <property type="taxonomic scope" value="Eukaryota"/>
</dbReference>
<feature type="domain" description="Mid2" evidence="4">
    <location>
        <begin position="130"/>
        <end position="202"/>
    </location>
</feature>
<feature type="transmembrane region" description="Helical" evidence="2">
    <location>
        <begin position="179"/>
        <end position="201"/>
    </location>
</feature>
<feature type="compositionally biased region" description="Low complexity" evidence="1">
    <location>
        <begin position="133"/>
        <end position="147"/>
    </location>
</feature>
<protein>
    <recommendedName>
        <fullName evidence="4">Mid2 domain-containing protein</fullName>
    </recommendedName>
</protein>
<evidence type="ECO:0000256" key="1">
    <source>
        <dbReference type="SAM" id="MobiDB-lite"/>
    </source>
</evidence>
<evidence type="ECO:0000313" key="5">
    <source>
        <dbReference type="EMBL" id="EEP82633.1"/>
    </source>
</evidence>
<dbReference type="EMBL" id="CH476619">
    <property type="protein sequence ID" value="EEP82633.1"/>
    <property type="molecule type" value="Genomic_DNA"/>
</dbReference>
<keyword evidence="2" id="KW-0472">Membrane</keyword>
<proteinExistence type="predicted"/>
<evidence type="ECO:0000256" key="3">
    <source>
        <dbReference type="SAM" id="SignalP"/>
    </source>
</evidence>
<feature type="region of interest" description="Disordered" evidence="1">
    <location>
        <begin position="31"/>
        <end position="174"/>
    </location>
</feature>
<keyword evidence="6" id="KW-1185">Reference proteome</keyword>
<gene>
    <name evidence="5" type="ORF">UREG_07498</name>
</gene>
<feature type="compositionally biased region" description="Pro residues" evidence="1">
    <location>
        <begin position="96"/>
        <end position="126"/>
    </location>
</feature>
<feature type="chain" id="PRO_5002939561" description="Mid2 domain-containing protein" evidence="3">
    <location>
        <begin position="24"/>
        <end position="256"/>
    </location>
</feature>
<dbReference type="OMA" id="LDQYHKP"/>
<dbReference type="OrthoDB" id="5425782at2759"/>
<feature type="compositionally biased region" description="Low complexity" evidence="1">
    <location>
        <begin position="49"/>
        <end position="95"/>
    </location>
</feature>
<keyword evidence="2" id="KW-1133">Transmembrane helix</keyword>
<feature type="compositionally biased region" description="Polar residues" evidence="1">
    <location>
        <begin position="230"/>
        <end position="243"/>
    </location>
</feature>
<reference evidence="6" key="1">
    <citation type="journal article" date="2009" name="Genome Res.">
        <title>Comparative genomic analyses of the human fungal pathogens Coccidioides and their relatives.</title>
        <authorList>
            <person name="Sharpton T.J."/>
            <person name="Stajich J.E."/>
            <person name="Rounsley S.D."/>
            <person name="Gardner M.J."/>
            <person name="Wortman J.R."/>
            <person name="Jordar V.S."/>
            <person name="Maiti R."/>
            <person name="Kodira C.D."/>
            <person name="Neafsey D.E."/>
            <person name="Zeng Q."/>
            <person name="Hung C.-Y."/>
            <person name="McMahan C."/>
            <person name="Muszewska A."/>
            <person name="Grynberg M."/>
            <person name="Mandel M.A."/>
            <person name="Kellner E.M."/>
            <person name="Barker B.M."/>
            <person name="Galgiani J.N."/>
            <person name="Orbach M.J."/>
            <person name="Kirkland T.N."/>
            <person name="Cole G.T."/>
            <person name="Henn M.R."/>
            <person name="Birren B.W."/>
            <person name="Taylor J.W."/>
        </authorList>
    </citation>
    <scope>NUCLEOTIDE SEQUENCE [LARGE SCALE GENOMIC DNA]</scope>
    <source>
        <strain evidence="6">UAMH 1704</strain>
    </source>
</reference>
<sequence>MRWPSTFSFFLLSLLVLAIVVSGADLDRRQLEIEPQPSPQTPANRQTGEETSTTPESTSSTTSERTEPSSTPPTTSERPTPTTPTAQPTPTAPSSTPEPPTPTNDPRPTPPKPTPTRDPQPPPPPGSSVVIVTRTITSDDQTIIQTTPSSVPDATNAPGLGKEKGQTGSSGLSESNRNIIIGVVVGVGGAIILGGLAVVIYRLRRKRNARTEPDEDDLTGTALGSHSHEASMTNSPFKTTLDQYHNPGPVNPASNF</sequence>
<keyword evidence="3" id="KW-0732">Signal</keyword>
<evidence type="ECO:0000256" key="2">
    <source>
        <dbReference type="SAM" id="Phobius"/>
    </source>
</evidence>
<keyword evidence="2" id="KW-0812">Transmembrane</keyword>
<dbReference type="AlphaFoldDB" id="C4JZ97"/>
<name>C4JZ97_UNCRE</name>
<dbReference type="RefSeq" id="XP_002582725.1">
    <property type="nucleotide sequence ID" value="XM_002582679.1"/>
</dbReference>
<feature type="region of interest" description="Disordered" evidence="1">
    <location>
        <begin position="210"/>
        <end position="256"/>
    </location>
</feature>
<dbReference type="PRINTS" id="PR01217">
    <property type="entry name" value="PRICHEXTENSN"/>
</dbReference>
<dbReference type="InParanoid" id="C4JZ97"/>
<dbReference type="InterPro" id="IPR007567">
    <property type="entry name" value="Mid2_dom"/>
</dbReference>
<feature type="signal peptide" evidence="3">
    <location>
        <begin position="1"/>
        <end position="23"/>
    </location>
</feature>
<organism evidence="5 6">
    <name type="scientific">Uncinocarpus reesii (strain UAMH 1704)</name>
    <dbReference type="NCBI Taxonomy" id="336963"/>
    <lineage>
        <taxon>Eukaryota</taxon>
        <taxon>Fungi</taxon>
        <taxon>Dikarya</taxon>
        <taxon>Ascomycota</taxon>
        <taxon>Pezizomycotina</taxon>
        <taxon>Eurotiomycetes</taxon>
        <taxon>Eurotiomycetidae</taxon>
        <taxon>Onygenales</taxon>
        <taxon>Onygenaceae</taxon>
        <taxon>Uncinocarpus</taxon>
    </lineage>
</organism>
<evidence type="ECO:0000259" key="4">
    <source>
        <dbReference type="Pfam" id="PF04478"/>
    </source>
</evidence>
<dbReference type="GeneID" id="8439966"/>
<evidence type="ECO:0000313" key="6">
    <source>
        <dbReference type="Proteomes" id="UP000002058"/>
    </source>
</evidence>
<dbReference type="HOGENOM" id="CLU_053893_0_0_1"/>